<protein>
    <submittedName>
        <fullName evidence="1">Uncharacterized protein</fullName>
    </submittedName>
</protein>
<comment type="caution">
    <text evidence="1">The sequence shown here is derived from an EMBL/GenBank/DDBJ whole genome shotgun (WGS) entry which is preliminary data.</text>
</comment>
<dbReference type="EMBL" id="RIBP01000001">
    <property type="protein sequence ID" value="TRZ39572.1"/>
    <property type="molecule type" value="Genomic_DNA"/>
</dbReference>
<sequence>MSTAKNLEHFTNITFGQKVIYNSKIHFCFFNHDNGLLEIIDPATNSIFLVRQKLLIYRIK</sequence>
<organism evidence="1 2">
    <name type="scientific">Niallia circulans</name>
    <name type="common">Bacillus circulans</name>
    <dbReference type="NCBI Taxonomy" id="1397"/>
    <lineage>
        <taxon>Bacteria</taxon>
        <taxon>Bacillati</taxon>
        <taxon>Bacillota</taxon>
        <taxon>Bacilli</taxon>
        <taxon>Bacillales</taxon>
        <taxon>Bacillaceae</taxon>
        <taxon>Niallia</taxon>
    </lineage>
</organism>
<gene>
    <name evidence="1" type="ORF">CEQ21_00960</name>
</gene>
<evidence type="ECO:0000313" key="1">
    <source>
        <dbReference type="EMBL" id="TRZ39572.1"/>
    </source>
</evidence>
<dbReference type="Proteomes" id="UP000319837">
    <property type="component" value="Unassembled WGS sequence"/>
</dbReference>
<accession>A0A553SRF1</accession>
<reference evidence="2" key="1">
    <citation type="submission" date="2018-10" db="EMBL/GenBank/DDBJ databases">
        <title>FDA dAtabase for Regulatory Grade micrObial Sequences (FDA-ARGOS): Supporting development and validation of Infectious Disease Dx tests.</title>
        <authorList>
            <person name="Minogue T."/>
            <person name="Wolcott M."/>
            <person name="Wasieloski L."/>
            <person name="Aguilar W."/>
            <person name="Moore D."/>
            <person name="Tallon L."/>
            <person name="Sadzewicz L."/>
            <person name="Sengamalay N."/>
            <person name="Ott S."/>
            <person name="Godinez A."/>
            <person name="Nagaraj S."/>
            <person name="Vavikolanu K."/>
            <person name="Vyas G."/>
            <person name="Nadendla S."/>
            <person name="George J."/>
            <person name="Sichtig H."/>
        </authorList>
    </citation>
    <scope>NUCLEOTIDE SEQUENCE [LARGE SCALE GENOMIC DNA]</scope>
    <source>
        <strain evidence="2">FDAARGOS_343</strain>
    </source>
</reference>
<dbReference type="AlphaFoldDB" id="A0A553SRF1"/>
<proteinExistence type="predicted"/>
<evidence type="ECO:0000313" key="2">
    <source>
        <dbReference type="Proteomes" id="UP000319837"/>
    </source>
</evidence>
<name>A0A553SRF1_NIACI</name>